<dbReference type="Pfam" id="PF07238">
    <property type="entry name" value="PilZ"/>
    <property type="match status" value="1"/>
</dbReference>
<gene>
    <name evidence="2" type="ORF">CF392_06075</name>
</gene>
<accession>A0A2A2I4S4</accession>
<dbReference type="Gene3D" id="2.40.10.220">
    <property type="entry name" value="predicted glycosyltransferase like domains"/>
    <property type="match status" value="1"/>
</dbReference>
<comment type="caution">
    <text evidence="2">The sequence shown here is derived from an EMBL/GenBank/DDBJ whole genome shotgun (WGS) entry which is preliminary data.</text>
</comment>
<dbReference type="InterPro" id="IPR009875">
    <property type="entry name" value="PilZ_domain"/>
</dbReference>
<feature type="domain" description="PilZ" evidence="1">
    <location>
        <begin position="12"/>
        <end position="117"/>
    </location>
</feature>
<proteinExistence type="predicted"/>
<dbReference type="EMBL" id="NMPM01000024">
    <property type="protein sequence ID" value="PAV26398.1"/>
    <property type="molecule type" value="Genomic_DNA"/>
</dbReference>
<organism evidence="2 3">
    <name type="scientific">Tamilnaduibacter salinus</name>
    <dbReference type="NCBI Taxonomy" id="1484056"/>
    <lineage>
        <taxon>Bacteria</taxon>
        <taxon>Pseudomonadati</taxon>
        <taxon>Pseudomonadota</taxon>
        <taxon>Gammaproteobacteria</taxon>
        <taxon>Pseudomonadales</taxon>
        <taxon>Marinobacteraceae</taxon>
        <taxon>Tamilnaduibacter</taxon>
    </lineage>
</organism>
<dbReference type="AlphaFoldDB" id="A0A2A2I4S4"/>
<reference evidence="2 3" key="1">
    <citation type="submission" date="2017-07" db="EMBL/GenBank/DDBJ databases">
        <title>Tamlnaduibacter salinus (Mi-7) genome sequencing.</title>
        <authorList>
            <person name="Verma A."/>
            <person name="Krishnamurthi S."/>
        </authorList>
    </citation>
    <scope>NUCLEOTIDE SEQUENCE [LARGE SCALE GENOMIC DNA]</scope>
    <source>
        <strain evidence="2 3">Mi-7</strain>
    </source>
</reference>
<dbReference type="Proteomes" id="UP000218332">
    <property type="component" value="Unassembled WGS sequence"/>
</dbReference>
<name>A0A2A2I4S4_9GAMM</name>
<sequence>MITHHQEIQMTERRRRERLPFIQMDARVQVRKGFMSKEWVNVQVMDFSSLGMAFVGDHEFDEGQRVQFSLNLATEVGNITVEQASATIRNSRVGDEGTIFGVEFQDLKGPVASSLERIENILSRYNRVTERMQT</sequence>
<protein>
    <recommendedName>
        <fullName evidence="1">PilZ domain-containing protein</fullName>
    </recommendedName>
</protein>
<dbReference type="SUPFAM" id="SSF141371">
    <property type="entry name" value="PilZ domain-like"/>
    <property type="match status" value="1"/>
</dbReference>
<evidence type="ECO:0000313" key="2">
    <source>
        <dbReference type="EMBL" id="PAV26398.1"/>
    </source>
</evidence>
<evidence type="ECO:0000313" key="3">
    <source>
        <dbReference type="Proteomes" id="UP000218332"/>
    </source>
</evidence>
<dbReference type="GO" id="GO:0035438">
    <property type="term" value="F:cyclic-di-GMP binding"/>
    <property type="evidence" value="ECO:0007669"/>
    <property type="project" value="InterPro"/>
</dbReference>
<evidence type="ECO:0000259" key="1">
    <source>
        <dbReference type="Pfam" id="PF07238"/>
    </source>
</evidence>
<keyword evidence="3" id="KW-1185">Reference proteome</keyword>